<dbReference type="RefSeq" id="WP_146958495.1">
    <property type="nucleotide sequence ID" value="NZ_CP042467.1"/>
</dbReference>
<feature type="transmembrane region" description="Helical" evidence="6">
    <location>
        <begin position="540"/>
        <end position="561"/>
    </location>
</feature>
<evidence type="ECO:0000313" key="9">
    <source>
        <dbReference type="Proteomes" id="UP000321595"/>
    </source>
</evidence>
<feature type="transmembrane region" description="Helical" evidence="6">
    <location>
        <begin position="446"/>
        <end position="462"/>
    </location>
</feature>
<evidence type="ECO:0000256" key="4">
    <source>
        <dbReference type="ARBA" id="ARBA00022840"/>
    </source>
</evidence>
<dbReference type="InterPro" id="IPR017441">
    <property type="entry name" value="Protein_kinase_ATP_BS"/>
</dbReference>
<gene>
    <name evidence="8" type="ORF">FRD01_06055</name>
</gene>
<dbReference type="PROSITE" id="PS00108">
    <property type="entry name" value="PROTEIN_KINASE_ST"/>
    <property type="match status" value="1"/>
</dbReference>
<keyword evidence="3 8" id="KW-0418">Kinase</keyword>
<protein>
    <submittedName>
        <fullName evidence="8">Serine/threonine protein kinase</fullName>
    </submittedName>
</protein>
<dbReference type="Pfam" id="PF00069">
    <property type="entry name" value="Pkinase"/>
    <property type="match status" value="1"/>
</dbReference>
<keyword evidence="1" id="KW-0808">Transferase</keyword>
<dbReference type="InterPro" id="IPR011009">
    <property type="entry name" value="Kinase-like_dom_sf"/>
</dbReference>
<dbReference type="GO" id="GO:0005524">
    <property type="term" value="F:ATP binding"/>
    <property type="evidence" value="ECO:0007669"/>
    <property type="project" value="UniProtKB-UniRule"/>
</dbReference>
<evidence type="ECO:0000259" key="7">
    <source>
        <dbReference type="PROSITE" id="PS50011"/>
    </source>
</evidence>
<keyword evidence="6" id="KW-1133">Transmembrane helix</keyword>
<reference evidence="8 9" key="1">
    <citation type="submission" date="2019-08" db="EMBL/GenBank/DDBJ databases">
        <authorList>
            <person name="Liang Q."/>
        </authorList>
    </citation>
    <scope>NUCLEOTIDE SEQUENCE [LARGE SCALE GENOMIC DNA]</scope>
    <source>
        <strain evidence="8 9">V1718</strain>
    </source>
</reference>
<dbReference type="GO" id="GO:0004674">
    <property type="term" value="F:protein serine/threonine kinase activity"/>
    <property type="evidence" value="ECO:0007669"/>
    <property type="project" value="UniProtKB-KW"/>
</dbReference>
<feature type="transmembrane region" description="Helical" evidence="6">
    <location>
        <begin position="482"/>
        <end position="504"/>
    </location>
</feature>
<dbReference type="OrthoDB" id="279610at2"/>
<dbReference type="EMBL" id="CP042467">
    <property type="protein sequence ID" value="QED26810.1"/>
    <property type="molecule type" value="Genomic_DNA"/>
</dbReference>
<feature type="domain" description="Protein kinase" evidence="7">
    <location>
        <begin position="53"/>
        <end position="320"/>
    </location>
</feature>
<proteinExistence type="predicted"/>
<name>A0A5B8XME6_9DELT</name>
<dbReference type="KEGG" id="bbae:FRD01_06055"/>
<keyword evidence="8" id="KW-0723">Serine/threonine-protein kinase</keyword>
<keyword evidence="6" id="KW-0472">Membrane</keyword>
<keyword evidence="4 5" id="KW-0067">ATP-binding</keyword>
<dbReference type="Proteomes" id="UP000321595">
    <property type="component" value="Chromosome"/>
</dbReference>
<keyword evidence="9" id="KW-1185">Reference proteome</keyword>
<evidence type="ECO:0000256" key="5">
    <source>
        <dbReference type="PROSITE-ProRule" id="PRU10141"/>
    </source>
</evidence>
<dbReference type="InterPro" id="IPR008271">
    <property type="entry name" value="Ser/Thr_kinase_AS"/>
</dbReference>
<dbReference type="SUPFAM" id="SSF56112">
    <property type="entry name" value="Protein kinase-like (PK-like)"/>
    <property type="match status" value="1"/>
</dbReference>
<evidence type="ECO:0000256" key="2">
    <source>
        <dbReference type="ARBA" id="ARBA00022741"/>
    </source>
</evidence>
<evidence type="ECO:0000256" key="3">
    <source>
        <dbReference type="ARBA" id="ARBA00022777"/>
    </source>
</evidence>
<feature type="binding site" evidence="5">
    <location>
        <position position="82"/>
    </location>
    <ligand>
        <name>ATP</name>
        <dbReference type="ChEBI" id="CHEBI:30616"/>
    </ligand>
</feature>
<dbReference type="CDD" id="cd14014">
    <property type="entry name" value="STKc_PknB_like"/>
    <property type="match status" value="1"/>
</dbReference>
<dbReference type="PROSITE" id="PS50011">
    <property type="entry name" value="PROTEIN_KINASE_DOM"/>
    <property type="match status" value="1"/>
</dbReference>
<organism evidence="8 9">
    <name type="scientific">Microvenator marinus</name>
    <dbReference type="NCBI Taxonomy" id="2600177"/>
    <lineage>
        <taxon>Bacteria</taxon>
        <taxon>Deltaproteobacteria</taxon>
        <taxon>Bradymonadales</taxon>
        <taxon>Microvenatoraceae</taxon>
        <taxon>Microvenator</taxon>
    </lineage>
</organism>
<dbReference type="PANTHER" id="PTHR43289">
    <property type="entry name" value="MITOGEN-ACTIVATED PROTEIN KINASE KINASE KINASE 20-RELATED"/>
    <property type="match status" value="1"/>
</dbReference>
<accession>A0A5B8XME6</accession>
<dbReference type="AlphaFoldDB" id="A0A5B8XME6"/>
<keyword evidence="2 5" id="KW-0547">Nucleotide-binding</keyword>
<feature type="transmembrane region" description="Helical" evidence="6">
    <location>
        <begin position="573"/>
        <end position="594"/>
    </location>
</feature>
<dbReference type="PANTHER" id="PTHR43289:SF6">
    <property type="entry name" value="SERINE_THREONINE-PROTEIN KINASE NEKL-3"/>
    <property type="match status" value="1"/>
</dbReference>
<dbReference type="PROSITE" id="PS00107">
    <property type="entry name" value="PROTEIN_KINASE_ATP"/>
    <property type="match status" value="1"/>
</dbReference>
<dbReference type="Gene3D" id="1.10.510.10">
    <property type="entry name" value="Transferase(Phosphotransferase) domain 1"/>
    <property type="match status" value="1"/>
</dbReference>
<sequence length="630" mass="69418">MNAYTQIFETLDLEKTAPLEGLGATIGLPLEDQRDTLRASLPVLSLDEAGAQFQLSSEIGRGGMGVVHLAQQPALGREVAIKTVNSDINSKSANLALLQEARAMGLVEHPNVPPVHLIGQDTNGRPIIVMKRIAGKTWESFLNGENPVPGEPFEFHLNTAIGVCRAVEFAHSKGILHRDIKPENVMIGEFGEVYLLDWGLAVTTQSSLKNVPLASEANAVVGTPVYMAPEMTIGSGQGLGHHTDIFLLGATIFHALTGKPPNQGKTLFEVLSFSYTGGARAYPESFPDEMRAICERAMAKEPTERFDSVEDLRLALADFLTHRSSIFLTDAAEEKFSALKSATPDAEFESRFLEIRFGFMSALDIWEQNLHAASLLDELLVWRVEHDLETGDLKSAKRYVAEMKSPTSELVGRVDEAWKSFEKEQTELAQMAYDYDVKVSVRFRRVVIGVLALAMASSPFFIRFLEDWNPPETLAQVSKDPMILISNLIGLVFLPVLIGGLKFTYRFYKDHKATRIFIKAMLAMYVMGMGARSTSLRDEVPLHIAAAAETAIYSVGLVMLAMAVDRRFGLPSFIYAITAVCLVFSAGIELYVYAYGSTAACLGFLAYDKYLEKNPDFVLNQALGLERKPD</sequence>
<dbReference type="SMART" id="SM00220">
    <property type="entry name" value="S_TKc"/>
    <property type="match status" value="1"/>
</dbReference>
<evidence type="ECO:0000256" key="6">
    <source>
        <dbReference type="SAM" id="Phobius"/>
    </source>
</evidence>
<dbReference type="Gene3D" id="3.30.200.20">
    <property type="entry name" value="Phosphorylase Kinase, domain 1"/>
    <property type="match status" value="1"/>
</dbReference>
<keyword evidence="6" id="KW-0812">Transmembrane</keyword>
<evidence type="ECO:0000256" key="1">
    <source>
        <dbReference type="ARBA" id="ARBA00022679"/>
    </source>
</evidence>
<evidence type="ECO:0000313" key="8">
    <source>
        <dbReference type="EMBL" id="QED26810.1"/>
    </source>
</evidence>
<dbReference type="InterPro" id="IPR000719">
    <property type="entry name" value="Prot_kinase_dom"/>
</dbReference>